<dbReference type="AlphaFoldDB" id="A0A6J6F8L6"/>
<dbReference type="Gene3D" id="3.10.129.10">
    <property type="entry name" value="Hotdog Thioesterase"/>
    <property type="match status" value="1"/>
</dbReference>
<reference evidence="2" key="1">
    <citation type="submission" date="2020-05" db="EMBL/GenBank/DDBJ databases">
        <authorList>
            <person name="Chiriac C."/>
            <person name="Salcher M."/>
            <person name="Ghai R."/>
            <person name="Kavagutti S V."/>
        </authorList>
    </citation>
    <scope>NUCLEOTIDE SEQUENCE</scope>
</reference>
<organism evidence="2">
    <name type="scientific">freshwater metagenome</name>
    <dbReference type="NCBI Taxonomy" id="449393"/>
    <lineage>
        <taxon>unclassified sequences</taxon>
        <taxon>metagenomes</taxon>
        <taxon>ecological metagenomes</taxon>
    </lineage>
</organism>
<dbReference type="Pfam" id="PF13452">
    <property type="entry name" value="FAS1_DH_region"/>
    <property type="match status" value="1"/>
</dbReference>
<dbReference type="CDD" id="cd03441">
    <property type="entry name" value="R_hydratase_like"/>
    <property type="match status" value="1"/>
</dbReference>
<dbReference type="SUPFAM" id="SSF54637">
    <property type="entry name" value="Thioesterase/thiol ester dehydrase-isomerase"/>
    <property type="match status" value="1"/>
</dbReference>
<sequence>MALNLAFLNRSYPSLETFKVDQEKINLFSNAIGDDNDYVKQGFASPTFLISIQMGAMEVALFDPELGLDYSKVVHGEQNFEYKKPVKAGDELSFISTIEDIKSKVGNDFITIRSDVKDALGQDVATLKATLIARGTDN</sequence>
<evidence type="ECO:0000259" key="1">
    <source>
        <dbReference type="Pfam" id="PF13452"/>
    </source>
</evidence>
<protein>
    <submittedName>
        <fullName evidence="2">Unannotated protein</fullName>
    </submittedName>
</protein>
<dbReference type="PIRSF" id="PIRSF018072">
    <property type="entry name" value="UCP018072"/>
    <property type="match status" value="1"/>
</dbReference>
<proteinExistence type="predicted"/>
<dbReference type="EMBL" id="CAEZTU010000052">
    <property type="protein sequence ID" value="CAB4581078.1"/>
    <property type="molecule type" value="Genomic_DNA"/>
</dbReference>
<gene>
    <name evidence="2" type="ORF">UFOPK1740_00937</name>
</gene>
<accession>A0A6J6F8L6</accession>
<dbReference type="InterPro" id="IPR016709">
    <property type="entry name" value="HadA-like"/>
</dbReference>
<name>A0A6J6F8L6_9ZZZZ</name>
<dbReference type="InterPro" id="IPR039569">
    <property type="entry name" value="FAS1-like_DH_region"/>
</dbReference>
<feature type="domain" description="FAS1-like dehydratase" evidence="1">
    <location>
        <begin position="16"/>
        <end position="126"/>
    </location>
</feature>
<evidence type="ECO:0000313" key="2">
    <source>
        <dbReference type="EMBL" id="CAB4581078.1"/>
    </source>
</evidence>
<dbReference type="InterPro" id="IPR029069">
    <property type="entry name" value="HotDog_dom_sf"/>
</dbReference>